<protein>
    <submittedName>
        <fullName evidence="2">Alpha/beta hydrolase</fullName>
    </submittedName>
</protein>
<dbReference type="Pfam" id="PF12146">
    <property type="entry name" value="Hydrolase_4"/>
    <property type="match status" value="1"/>
</dbReference>
<dbReference type="EMBL" id="PXYG01000002">
    <property type="protein sequence ID" value="PSJ46160.1"/>
    <property type="molecule type" value="Genomic_DNA"/>
</dbReference>
<dbReference type="PANTHER" id="PTHR43194:SF5">
    <property type="entry name" value="PIMELOYL-[ACYL-CARRIER PROTEIN] METHYL ESTER ESTERASE"/>
    <property type="match status" value="1"/>
</dbReference>
<reference evidence="2 3" key="1">
    <citation type="submission" date="2018-03" db="EMBL/GenBank/DDBJ databases">
        <title>The draft genome of Zobellella sp. 59N8.</title>
        <authorList>
            <person name="Liu L."/>
            <person name="Li L."/>
            <person name="Zhang X."/>
            <person name="Liang L."/>
            <person name="Wang T."/>
        </authorList>
    </citation>
    <scope>NUCLEOTIDE SEQUENCE [LARGE SCALE GENOMIC DNA]</scope>
    <source>
        <strain evidence="2 3">59N8</strain>
    </source>
</reference>
<organism evidence="2 3">
    <name type="scientific">Zobellella endophytica</name>
    <dbReference type="NCBI Taxonomy" id="2116700"/>
    <lineage>
        <taxon>Bacteria</taxon>
        <taxon>Pseudomonadati</taxon>
        <taxon>Pseudomonadota</taxon>
        <taxon>Gammaproteobacteria</taxon>
        <taxon>Aeromonadales</taxon>
        <taxon>Aeromonadaceae</taxon>
        <taxon>Zobellella</taxon>
    </lineage>
</organism>
<comment type="caution">
    <text evidence="2">The sequence shown here is derived from an EMBL/GenBank/DDBJ whole genome shotgun (WGS) entry which is preliminary data.</text>
</comment>
<dbReference type="Gene3D" id="3.40.50.1820">
    <property type="entry name" value="alpha/beta hydrolase"/>
    <property type="match status" value="1"/>
</dbReference>
<evidence type="ECO:0000313" key="2">
    <source>
        <dbReference type="EMBL" id="PSJ46160.1"/>
    </source>
</evidence>
<evidence type="ECO:0000313" key="3">
    <source>
        <dbReference type="Proteomes" id="UP000240243"/>
    </source>
</evidence>
<gene>
    <name evidence="2" type="ORF">C7H85_05810</name>
</gene>
<sequence>MSTTWILLRGLMREGRHWEDFPDQLRQCLPGHRLLLADLPGFGAADHQQSPAAMAPITDWLRWHWREALSEGPVRLLALSLGGMVAIDWASRYPTDIDALVLMNTSLAGLSPFYHRLHPRVYWPLAKWLLWERDPIRQETAILHLTSRLHATDNNIIARWAQFAREHPASRLNTLRQLLAALRYRPPAHRPPAPMLLLSGLADRLVSPRCSQALADAWQLPLRRRADAGHDLTLDAPAWVCAQIADWSASLPAAVPPAG</sequence>
<dbReference type="PRINTS" id="PR00111">
    <property type="entry name" value="ABHYDROLASE"/>
</dbReference>
<dbReference type="OrthoDB" id="5290302at2"/>
<feature type="domain" description="Serine aminopeptidase S33" evidence="1">
    <location>
        <begin position="31"/>
        <end position="219"/>
    </location>
</feature>
<dbReference type="GO" id="GO:0016787">
    <property type="term" value="F:hydrolase activity"/>
    <property type="evidence" value="ECO:0007669"/>
    <property type="project" value="UniProtKB-KW"/>
</dbReference>
<keyword evidence="3" id="KW-1185">Reference proteome</keyword>
<dbReference type="InterPro" id="IPR050228">
    <property type="entry name" value="Carboxylesterase_BioH"/>
</dbReference>
<proteinExistence type="predicted"/>
<dbReference type="InterPro" id="IPR022742">
    <property type="entry name" value="Hydrolase_4"/>
</dbReference>
<name>A0A2P7R7I4_9GAMM</name>
<dbReference type="InterPro" id="IPR029058">
    <property type="entry name" value="AB_hydrolase_fold"/>
</dbReference>
<dbReference type="AlphaFoldDB" id="A0A2P7R7I4"/>
<evidence type="ECO:0000259" key="1">
    <source>
        <dbReference type="Pfam" id="PF12146"/>
    </source>
</evidence>
<dbReference type="Proteomes" id="UP000240243">
    <property type="component" value="Unassembled WGS sequence"/>
</dbReference>
<dbReference type="SUPFAM" id="SSF53474">
    <property type="entry name" value="alpha/beta-Hydrolases"/>
    <property type="match status" value="1"/>
</dbReference>
<accession>A0A2P7R7I4</accession>
<keyword evidence="2" id="KW-0378">Hydrolase</keyword>
<dbReference type="InterPro" id="IPR000073">
    <property type="entry name" value="AB_hydrolase_1"/>
</dbReference>
<dbReference type="PANTHER" id="PTHR43194">
    <property type="entry name" value="HYDROLASE ALPHA/BETA FOLD FAMILY"/>
    <property type="match status" value="1"/>
</dbReference>
<dbReference type="RefSeq" id="WP_106728778.1">
    <property type="nucleotide sequence ID" value="NZ_PXYG01000002.1"/>
</dbReference>